<gene>
    <name evidence="1" type="ORF">K488DRAFT_71730</name>
</gene>
<evidence type="ECO:0000313" key="1">
    <source>
        <dbReference type="EMBL" id="KAI0031007.1"/>
    </source>
</evidence>
<proteinExistence type="predicted"/>
<protein>
    <submittedName>
        <fullName evidence="1">Uncharacterized protein</fullName>
    </submittedName>
</protein>
<reference evidence="1" key="1">
    <citation type="submission" date="2021-02" db="EMBL/GenBank/DDBJ databases">
        <authorList>
            <consortium name="DOE Joint Genome Institute"/>
            <person name="Ahrendt S."/>
            <person name="Looney B.P."/>
            <person name="Miyauchi S."/>
            <person name="Morin E."/>
            <person name="Drula E."/>
            <person name="Courty P.E."/>
            <person name="Chicoki N."/>
            <person name="Fauchery L."/>
            <person name="Kohler A."/>
            <person name="Kuo A."/>
            <person name="Labutti K."/>
            <person name="Pangilinan J."/>
            <person name="Lipzen A."/>
            <person name="Riley R."/>
            <person name="Andreopoulos W."/>
            <person name="He G."/>
            <person name="Johnson J."/>
            <person name="Barry K.W."/>
            <person name="Grigoriev I.V."/>
            <person name="Nagy L."/>
            <person name="Hibbett D."/>
            <person name="Henrissat B."/>
            <person name="Matheny P.B."/>
            <person name="Labbe J."/>
            <person name="Martin F."/>
        </authorList>
    </citation>
    <scope>NUCLEOTIDE SEQUENCE</scope>
    <source>
        <strain evidence="1">EC-137</strain>
    </source>
</reference>
<accession>A0ACB8QH85</accession>
<dbReference type="EMBL" id="MU273596">
    <property type="protein sequence ID" value="KAI0031007.1"/>
    <property type="molecule type" value="Genomic_DNA"/>
</dbReference>
<evidence type="ECO:0000313" key="2">
    <source>
        <dbReference type="Proteomes" id="UP000814128"/>
    </source>
</evidence>
<dbReference type="Proteomes" id="UP000814128">
    <property type="component" value="Unassembled WGS sequence"/>
</dbReference>
<reference evidence="1" key="2">
    <citation type="journal article" date="2022" name="New Phytol.">
        <title>Evolutionary transition to the ectomycorrhizal habit in the genomes of a hyperdiverse lineage of mushroom-forming fungi.</title>
        <authorList>
            <person name="Looney B."/>
            <person name="Miyauchi S."/>
            <person name="Morin E."/>
            <person name="Drula E."/>
            <person name="Courty P.E."/>
            <person name="Kohler A."/>
            <person name="Kuo A."/>
            <person name="LaButti K."/>
            <person name="Pangilinan J."/>
            <person name="Lipzen A."/>
            <person name="Riley R."/>
            <person name="Andreopoulos W."/>
            <person name="He G."/>
            <person name="Johnson J."/>
            <person name="Nolan M."/>
            <person name="Tritt A."/>
            <person name="Barry K.W."/>
            <person name="Grigoriev I.V."/>
            <person name="Nagy L.G."/>
            <person name="Hibbett D."/>
            <person name="Henrissat B."/>
            <person name="Matheny P.B."/>
            <person name="Labbe J."/>
            <person name="Martin F.M."/>
        </authorList>
    </citation>
    <scope>NUCLEOTIDE SEQUENCE</scope>
    <source>
        <strain evidence="1">EC-137</strain>
    </source>
</reference>
<organism evidence="1 2">
    <name type="scientific">Vararia minispora EC-137</name>
    <dbReference type="NCBI Taxonomy" id="1314806"/>
    <lineage>
        <taxon>Eukaryota</taxon>
        <taxon>Fungi</taxon>
        <taxon>Dikarya</taxon>
        <taxon>Basidiomycota</taxon>
        <taxon>Agaricomycotina</taxon>
        <taxon>Agaricomycetes</taxon>
        <taxon>Russulales</taxon>
        <taxon>Lachnocladiaceae</taxon>
        <taxon>Vararia</taxon>
    </lineage>
</organism>
<comment type="caution">
    <text evidence="1">The sequence shown here is derived from an EMBL/GenBank/DDBJ whole genome shotgun (WGS) entry which is preliminary data.</text>
</comment>
<keyword evidence="2" id="KW-1185">Reference proteome</keyword>
<sequence length="2424" mass="268956">MNQDYAQTSGAADSIRSILNQYPFGVGILRELLQNSDDAGATKQVFVLDRRQHKPSKVAPFANGPALVAFNDAPVTEDDWEGLRKMHASPKRSDITFWLIPWRKVSDTPEILSGRYLAVFDPLKVILGTEGVKMDFVSAQDDTLEHHLAAFASVRREGKGTWDPFKGTAIRLPLRRNSDLHEGLAPPVSLEALHTLLLDFIGNELPVTMLFLRNVATIVVKDIDTSGHVTKLAIARRELTESDYSVPILPFVRREKLLPQVSIAVPLSQSEETHKRLGRLFTTLPSLLAGDTVTGDAMYWQNVPTLLARTVYDYHLPVWPLLGGQWSPSHAVLEEEVIIISESGGGAHILALCSSGLRIKMCRVPSNVMEVLTDADVPTTTMCPKNLHQELLQQIPGLVQLSFGDDGRHFCKQLLEYLLKDGDVKNIVGLPLLPSTKSGYITVAEGDPCYAVFDEAEIKLFKKTGRSFVRSKDLPVTLQGAPFPEGYNVFTPSPQHVADLVALRIPGARRSEGGPTALPGDSTFKWTQKFWAWVVNLPTGRRTSICDKLMTFRLLPTSANVLAAPSSGLFLPTAAVSDEQLRSLLEAAGLSFLHASFQIEDLQTLGFLEMLDNVPRLLSRLAPCGSLISSQASTKQLDALCAMLIGLMEGRPQLDQEARAHLRMLPIFPILRTGPGTSDGSGRAPIPGNATILFVPRGTPRPVIIDTLFIAEDNESGIILARASVPDVKSKGKIDLLSLGLKAFATQSFAWQVRFITYILAQGQAIPMDIINGLGSLQFVPVAGESLARPVDVVYPSSRVARRLLTADDPRMPRRATKHQRTLIKSLFELDLLITSLNPKIIVECIRRIMVEPQSQRRLSLELMSMMDESHIGLSGLHMDALDEEWIACEGGVFCQPSECRDDNPSPGYTRTLFDASFRVTEIQISSPSLRSVLQWDARLPIKVLQAQLKGCIAASPYVKYPVKSLGAVIQELGRRRKELTEADMEAFLCTVQNKEWIPVANDRLAMTKHAIFDNLTDLAPFSPILVYGEGVHSFLEAMGCSKRFVKLSSAVYSCLTHPRPSPEAILDTITTRREMDGLDEVDKSVRLLELIPRPALKDDFISCLLIPTDDNTLLPHPLVYYNDLDSNSRFVSLPDDARCAHSSINHALATSLRLRHLSTLVTDEVVEYGERFATRIKNALRQYGRDQLSAEFLANAIDAGASTVDIIVDERDFSEASRRLMEPTLSECQLGGALMFYNDSIFSEEDWDGIKHVGEGSKQSRSGKIGRFGLGVLSAYHISERFLGQRGAARRAKLENMRRFWPDHLHPFLGIHGFAEGTIDYAGTIFRLPLRTASQASGSGLSSSWSSVSEIKRLVKRYEGRARLSSFFTPGVALAVENEILSSGTLFSFLPLPVSTSLPFHLHASFILAEDRRSIRWDDSSQEYAFNKFLISTKLPDVYFSLLHCWPMGDTFTLSDARFWPTEPKDNVSKVVASALLQTMHTETLLICEDSSGNRIAPSTATFVDFEVPLSVKAVLQVIAPNQIVVRPPALFQTKLPRVSSTYVRNVVEQLDERFQALYSDGKVTLEMIGGVLSYIDWPGRKVDGKATDSEGEAGGNPLLNLPLIPLANGDLKKFTATERIEDKIFVWKTGVDTAYMELFGRDRFVHPDLLVPLSLPTTFPDLNITLLDDSSFAWLVSQRIQPGQECILSDGDATWVTDLWAAFPSLHSFGSDHDVHDILKVLPLIPTVATSGSSAKRFISFEQCDQPSTMLKPQSASQDIIDALNTMGAAIIDRGQAPDALRTMKLDSLRHSLTNTIKFLATGSSSNINQRFSQLGQRRVQLVEWVKEQLDDAELRAERIREDARKLPLFPVRDAQRFVSADDVLMLPRGVDIADALPFLPSLNYVSASPLLEKLKVEPVSFVTLANHLAGSAANTVCPNANIPDFRRLLVSLLDHAQPKQLRSRLLVPNALGFFVSPGNLYSRIINIFTSSFEGRHPERFAHPDLADDADPRLQILGMHVEVDFEVFHVCAAAIDEARDDRRLESARVLFNFYSDVLARDPLASEEAFEELDDLAFIPRASERRRNVPEFDEYTVSLPDVLAPKQMIKHLRVLRTIAKDRPCDKVIVKDVKRTYKFLLDRLDELSPKHAKNLPDVFLNVDNPSQEWTWCRASELIFNAPSEDGAYKEARAFLLPFSKLVVALGGSEVDRVAKPDIARSKPEETLRAFRIAFDDMRKRSQAVDVRLIDKDGGLHSAHRVFLAACSPFFRDMFIGSGMTEADDEVSAAQPTQIPMRDYSGEALEGMLGYMYTGEMPCGEDASFVREELQDVFTLADYCQLDELKSIAEAHLVDCLSPSSYQKSEAQFSSFLHFAGKYRAVALQKKCEEWRKRNREIMRKVGSIDITPEGSSDVSEGEDEEDGEGGEDGEAAAGADSPVEDGDI</sequence>
<name>A0ACB8QH85_9AGAM</name>